<dbReference type="AlphaFoldDB" id="A0A1X7IZC4"/>
<evidence type="ECO:0000313" key="2">
    <source>
        <dbReference type="EMBL" id="SMG20710.1"/>
    </source>
</evidence>
<dbReference type="Pfam" id="PF00583">
    <property type="entry name" value="Acetyltransf_1"/>
    <property type="match status" value="1"/>
</dbReference>
<feature type="domain" description="N-acetyltransferase" evidence="1">
    <location>
        <begin position="5"/>
        <end position="152"/>
    </location>
</feature>
<dbReference type="PANTHER" id="PTHR43072:SF58">
    <property type="entry name" value="N-ACETYLTRANSFERASE DOMAIN-CONTAINING PROTEIN"/>
    <property type="match status" value="1"/>
</dbReference>
<dbReference type="STRING" id="1852522.SAMN06295960_1054"/>
<dbReference type="GO" id="GO:0016747">
    <property type="term" value="F:acyltransferase activity, transferring groups other than amino-acyl groups"/>
    <property type="evidence" value="ECO:0007669"/>
    <property type="project" value="InterPro"/>
</dbReference>
<dbReference type="SUPFAM" id="SSF55729">
    <property type="entry name" value="Acyl-CoA N-acyltransferases (Nat)"/>
    <property type="match status" value="1"/>
</dbReference>
<protein>
    <submittedName>
        <fullName evidence="2">Acetyltransferase, GNAT family</fullName>
    </submittedName>
</protein>
<dbReference type="PANTHER" id="PTHR43072">
    <property type="entry name" value="N-ACETYLTRANSFERASE"/>
    <property type="match status" value="1"/>
</dbReference>
<proteinExistence type="predicted"/>
<accession>A0A1X7IZC4</accession>
<dbReference type="InterPro" id="IPR016181">
    <property type="entry name" value="Acyl_CoA_acyltransferase"/>
</dbReference>
<dbReference type="EMBL" id="FXAZ01000001">
    <property type="protein sequence ID" value="SMG20710.1"/>
    <property type="molecule type" value="Genomic_DNA"/>
</dbReference>
<dbReference type="Gene3D" id="3.40.630.30">
    <property type="match status" value="1"/>
</dbReference>
<dbReference type="InterPro" id="IPR000182">
    <property type="entry name" value="GNAT_dom"/>
</dbReference>
<keyword evidence="2" id="KW-0808">Transferase</keyword>
<evidence type="ECO:0000259" key="1">
    <source>
        <dbReference type="PROSITE" id="PS51186"/>
    </source>
</evidence>
<organism evidence="2 3">
    <name type="scientific">Paenibacillus aquistagni</name>
    <dbReference type="NCBI Taxonomy" id="1852522"/>
    <lineage>
        <taxon>Bacteria</taxon>
        <taxon>Bacillati</taxon>
        <taxon>Bacillota</taxon>
        <taxon>Bacilli</taxon>
        <taxon>Bacillales</taxon>
        <taxon>Paenibacillaceae</taxon>
        <taxon>Paenibacillus</taxon>
    </lineage>
</organism>
<gene>
    <name evidence="2" type="ORF">SAMN06295960_1054</name>
</gene>
<reference evidence="2 3" key="1">
    <citation type="submission" date="2017-04" db="EMBL/GenBank/DDBJ databases">
        <authorList>
            <person name="Afonso C.L."/>
            <person name="Miller P.J."/>
            <person name="Scott M.A."/>
            <person name="Spackman E."/>
            <person name="Goraichik I."/>
            <person name="Dimitrov K.M."/>
            <person name="Suarez D.L."/>
            <person name="Swayne D.E."/>
        </authorList>
    </citation>
    <scope>NUCLEOTIDE SEQUENCE [LARGE SCALE GENOMIC DNA]</scope>
    <source>
        <strain evidence="2 3">11</strain>
    </source>
</reference>
<sequence>MTHPFHIEQATIRDLDSLVIIFDQYRAFYQQPSNLKEAKAFLYDKFEHRESILFVAKHEETDRIIGFVQLYPSFSSISMKRTWILNDLFVDPFHRQQGVARELLSAAKDYAVHTRSKGLELSTAIDNGTAQKLYEQFGFKRDEEYYHYFLTI</sequence>
<keyword evidence="3" id="KW-1185">Reference proteome</keyword>
<evidence type="ECO:0000313" key="3">
    <source>
        <dbReference type="Proteomes" id="UP000193834"/>
    </source>
</evidence>
<dbReference type="RefSeq" id="WP_085493242.1">
    <property type="nucleotide sequence ID" value="NZ_FXAZ01000001.1"/>
</dbReference>
<dbReference type="PROSITE" id="PS51186">
    <property type="entry name" value="GNAT"/>
    <property type="match status" value="1"/>
</dbReference>
<dbReference type="Proteomes" id="UP000193834">
    <property type="component" value="Unassembled WGS sequence"/>
</dbReference>
<name>A0A1X7IZC4_9BACL</name>
<dbReference type="OrthoDB" id="9792929at2"/>
<dbReference type="CDD" id="cd04301">
    <property type="entry name" value="NAT_SF"/>
    <property type="match status" value="1"/>
</dbReference>